<feature type="domain" description="Peptidase S8/S53" evidence="6">
    <location>
        <begin position="945"/>
        <end position="1172"/>
    </location>
</feature>
<feature type="region of interest" description="Disordered" evidence="5">
    <location>
        <begin position="531"/>
        <end position="551"/>
    </location>
</feature>
<organism evidence="8 9">
    <name type="scientific">Chlorella sorokiniana</name>
    <name type="common">Freshwater green alga</name>
    <dbReference type="NCBI Taxonomy" id="3076"/>
    <lineage>
        <taxon>Eukaryota</taxon>
        <taxon>Viridiplantae</taxon>
        <taxon>Chlorophyta</taxon>
        <taxon>core chlorophytes</taxon>
        <taxon>Trebouxiophyceae</taxon>
        <taxon>Chlorellales</taxon>
        <taxon>Chlorellaceae</taxon>
        <taxon>Chlorella clade</taxon>
        <taxon>Chlorella</taxon>
    </lineage>
</organism>
<gene>
    <name evidence="8" type="ORF">C2E21_7420</name>
</gene>
<dbReference type="OrthoDB" id="2138282at2759"/>
<dbReference type="InterPro" id="IPR000209">
    <property type="entry name" value="Peptidase_S8/S53_dom"/>
</dbReference>
<feature type="region of interest" description="Disordered" evidence="5">
    <location>
        <begin position="1368"/>
        <end position="1406"/>
    </location>
</feature>
<dbReference type="InterPro" id="IPR055343">
    <property type="entry name" value="CREG_beta-barrel"/>
</dbReference>
<proteinExistence type="inferred from homology"/>
<dbReference type="InterPro" id="IPR015500">
    <property type="entry name" value="Peptidase_S8_subtilisin-rel"/>
</dbReference>
<dbReference type="EMBL" id="LHPG02000015">
    <property type="protein sequence ID" value="PRW33790.1"/>
    <property type="molecule type" value="Genomic_DNA"/>
</dbReference>
<dbReference type="PANTHER" id="PTHR13343">
    <property type="entry name" value="CREG1 PROTEIN"/>
    <property type="match status" value="1"/>
</dbReference>
<dbReference type="GO" id="GO:0004252">
    <property type="term" value="F:serine-type endopeptidase activity"/>
    <property type="evidence" value="ECO:0007669"/>
    <property type="project" value="UniProtKB-UniRule"/>
</dbReference>
<evidence type="ECO:0000313" key="8">
    <source>
        <dbReference type="EMBL" id="PRW33790.1"/>
    </source>
</evidence>
<feature type="active site" description="Charge relay system" evidence="4">
    <location>
        <position position="988"/>
    </location>
</feature>
<feature type="domain" description="CREG-like beta-barrel" evidence="7">
    <location>
        <begin position="598"/>
        <end position="749"/>
    </location>
</feature>
<evidence type="ECO:0000256" key="4">
    <source>
        <dbReference type="PROSITE-ProRule" id="PRU01240"/>
    </source>
</evidence>
<protein>
    <submittedName>
        <fullName evidence="8">Pyridoxamine 5-phosphate oxidase family isoform 1</fullName>
    </submittedName>
</protein>
<feature type="region of interest" description="Disordered" evidence="5">
    <location>
        <begin position="158"/>
        <end position="191"/>
    </location>
</feature>
<dbReference type="InterPro" id="IPR022398">
    <property type="entry name" value="Peptidase_S8_His-AS"/>
</dbReference>
<dbReference type="Gene3D" id="3.40.50.200">
    <property type="entry name" value="Peptidase S8/S53 domain"/>
    <property type="match status" value="1"/>
</dbReference>
<dbReference type="PROSITE" id="PS51892">
    <property type="entry name" value="SUBTILASE"/>
    <property type="match status" value="1"/>
</dbReference>
<evidence type="ECO:0000256" key="3">
    <source>
        <dbReference type="ARBA" id="ARBA00022825"/>
    </source>
</evidence>
<dbReference type="PROSITE" id="PS00137">
    <property type="entry name" value="SUBTILASE_HIS"/>
    <property type="match status" value="1"/>
</dbReference>
<sequence>MLGAGAALPACKVGRDPPLRTLVLLHAIPGIRVGTRVNLHGYPGVSLRGSGKRKDPKDAKFGVNAIQGWQGVPRRRFDDIKQAALALQITLQLSEHPFDARVLRHLDWWALCRCVQLGEPGAANFLAQCIAAAAPADRSIPAQLQAFLYQPNDAPAAAAAAAAAGDSDGEDEEPAQQPPGPPSDAGSAKARLRAQIPREAPMRLRAGLPPRSGTVAHIFSSRMEDFMSFAAHYLFGTSFPGSASPASAQALLDRMAAEGVQAGPQLQEAVARLVHTTGRVPLWRRLQLEGARLYGKSELPSREQVVALQPGDAELSLAVEHPAHCTLMDPEGPPLRPLPRADGRPQPGDLVFTSTLNTIFGALPIPDIINKFKSCGLFMPLRQLLARHPELQWRELRTQEWFFLRLLAEVVRAYLAARPLPAAPSPTDCGSCQRCSTGVAAAAEAFSAALGDGLALALYQAYGQGATQAAVRCHGPAARPLVDGSRSLPPLRCFEGSKPSAENTRPVHPGSGAVHPSVRLGAVEACGGAREDDMAQSGAAAPAPDTLEFPAPSNASAAAAAAAAAADGGPIKTSGLHRTPLSGGVQNATLRCDLPSPAVAVRNLVEQAQFAHLCTIMCNMHHRRAGYPFGSLVDFAADGAGHPIFSLSPLAIQTRNLLEDPRCSVVVQMPGWTGLANARVTIFGEVYKLPSSLQDQAQEIFHTKHTTRANPSERYVSGNTLYFRMNRILDIYFVGGFGTVQWVNVDEYSSCEPDKVVLCNPNRTLQVLNENYSAPLRDVLSRRDPSRPADDAAFISIDGRGADVRVRCGGEYSVERIGFEKRVESLEDAMAAMAAVLKDPADKDEFAVQSGEDLGQPVGDRLRRLRLPQGADVEAELVRLRSLKSVEWAHPDMPIRAAAVNVDDSAPIPTRVPPNPKGYKQQWGMQRIGMPAAWAVATGAASKDTAVKLCLVDSGVDVTHPDLVGNVAGGFNAVNGEDPFNFMDMWGHGTEVSGVIAGTGANGGAVGVNWNNINLVVCRFMDATGYGSTSDAVQCLDWCMQQNASVISASWTSGVLDNPPLQEAVARTEKAGALMVAYAARHANMLVVGATDMFDDHVPYSNFDTKIVHLHAPGDYIFTTKRGGGVMYASGTSIAAPFASSSAALLLAIAHDRLNKTLSALELKQLLMDSAEVLPGLQGKSATGGRLRTDWAVQRLLGQPLSPKTSCLERPGTNKCEKERAAQEAEQQRQEEEQRRQEQEQQQKEEAARKQAEEEAARKKAEEEAAAKAEAQATLDKATAESMTEAAPEAAPSPSPAPAAQPSPATQPAPLTQPSPAATSSQPEKAPATAVQPSPAAAGGEQVPAAGVDGTQLVAAPSFTVVIHGPALEFPGNRKAPALADDPPVAPKPRGPNDSRPVPRSTLERRSALEVRRVMLQDGVAELPAGAGMPAVQLRSPLEGLSVEEKAARIFGRRPGSRRRAQL</sequence>
<evidence type="ECO:0000259" key="7">
    <source>
        <dbReference type="Pfam" id="PF13883"/>
    </source>
</evidence>
<feature type="region of interest" description="Disordered" evidence="5">
    <location>
        <begin position="1202"/>
        <end position="1344"/>
    </location>
</feature>
<dbReference type="PRINTS" id="PR00723">
    <property type="entry name" value="SUBTILISIN"/>
</dbReference>
<keyword evidence="2 4" id="KW-0378">Hydrolase</keyword>
<dbReference type="STRING" id="3076.A0A2P6THM6"/>
<keyword evidence="3 4" id="KW-0720">Serine protease</keyword>
<dbReference type="Pfam" id="PF13883">
    <property type="entry name" value="CREG_beta-barrel"/>
    <property type="match status" value="1"/>
</dbReference>
<feature type="compositionally biased region" description="Pro residues" evidence="5">
    <location>
        <begin position="1291"/>
        <end position="1313"/>
    </location>
</feature>
<accession>A0A2P6THM6</accession>
<dbReference type="SUPFAM" id="SSF52743">
    <property type="entry name" value="Subtilisin-like"/>
    <property type="match status" value="1"/>
</dbReference>
<reference evidence="8 9" key="1">
    <citation type="journal article" date="2018" name="Plant J.">
        <title>Genome sequences of Chlorella sorokiniana UTEX 1602 and Micractinium conductrix SAG 241.80: implications to maltose excretion by a green alga.</title>
        <authorList>
            <person name="Arriola M.B."/>
            <person name="Velmurugan N."/>
            <person name="Zhang Y."/>
            <person name="Plunkett M.H."/>
            <person name="Hondzo H."/>
            <person name="Barney B.M."/>
        </authorList>
    </citation>
    <scope>NUCLEOTIDE SEQUENCE [LARGE SCALE GENOMIC DNA]</scope>
    <source>
        <strain evidence="9">UTEX 1602</strain>
    </source>
</reference>
<dbReference type="Pfam" id="PF00082">
    <property type="entry name" value="Peptidase_S8"/>
    <property type="match status" value="1"/>
</dbReference>
<feature type="compositionally biased region" description="Basic and acidic residues" evidence="5">
    <location>
        <begin position="1215"/>
        <end position="1267"/>
    </location>
</feature>
<dbReference type="GO" id="GO:0005737">
    <property type="term" value="C:cytoplasm"/>
    <property type="evidence" value="ECO:0007669"/>
    <property type="project" value="UniProtKB-ARBA"/>
</dbReference>
<feature type="active site" description="Charge relay system" evidence="4">
    <location>
        <position position="953"/>
    </location>
</feature>
<name>A0A2P6THM6_CHLSO</name>
<dbReference type="GO" id="GO:0006508">
    <property type="term" value="P:proteolysis"/>
    <property type="evidence" value="ECO:0007669"/>
    <property type="project" value="UniProtKB-KW"/>
</dbReference>
<evidence type="ECO:0000313" key="9">
    <source>
        <dbReference type="Proteomes" id="UP000239899"/>
    </source>
</evidence>
<feature type="active site" description="Charge relay system" evidence="4">
    <location>
        <position position="1133"/>
    </location>
</feature>
<evidence type="ECO:0000256" key="2">
    <source>
        <dbReference type="ARBA" id="ARBA00022801"/>
    </source>
</evidence>
<evidence type="ECO:0000259" key="6">
    <source>
        <dbReference type="Pfam" id="PF00082"/>
    </source>
</evidence>
<dbReference type="InterPro" id="IPR012349">
    <property type="entry name" value="Split_barrel_FMN-bd"/>
</dbReference>
<dbReference type="InterPro" id="IPR036852">
    <property type="entry name" value="Peptidase_S8/S53_dom_sf"/>
</dbReference>
<dbReference type="Proteomes" id="UP000239899">
    <property type="component" value="Unassembled WGS sequence"/>
</dbReference>
<comment type="caution">
    <text evidence="8">The sequence shown here is derived from an EMBL/GenBank/DDBJ whole genome shotgun (WGS) entry which is preliminary data.</text>
</comment>
<evidence type="ECO:0000256" key="1">
    <source>
        <dbReference type="ARBA" id="ARBA00022670"/>
    </source>
</evidence>
<keyword evidence="9" id="KW-1185">Reference proteome</keyword>
<evidence type="ECO:0000256" key="5">
    <source>
        <dbReference type="SAM" id="MobiDB-lite"/>
    </source>
</evidence>
<dbReference type="SUPFAM" id="SSF50475">
    <property type="entry name" value="FMN-binding split barrel"/>
    <property type="match status" value="1"/>
</dbReference>
<keyword evidence="1 4" id="KW-0645">Protease</keyword>
<dbReference type="Gene3D" id="2.30.110.10">
    <property type="entry name" value="Electron Transport, Fmn-binding Protein, Chain A"/>
    <property type="match status" value="1"/>
</dbReference>
<feature type="compositionally biased region" description="Low complexity" evidence="5">
    <location>
        <begin position="1280"/>
        <end position="1290"/>
    </location>
</feature>
<comment type="similarity">
    <text evidence="4">Belongs to the peptidase S8 family.</text>
</comment>
<dbReference type="PANTHER" id="PTHR13343:SF29">
    <property type="entry name" value="PYRIDOXAMINE 5'-PHOSPHATE OXIDASE FAMILY PROTEIN"/>
    <property type="match status" value="1"/>
</dbReference>